<comment type="caution">
    <text evidence="1">The sequence shown here is derived from an EMBL/GenBank/DDBJ whole genome shotgun (WGS) entry which is preliminary data.</text>
</comment>
<name>A0ABV6LCY9_9SPHI</name>
<protein>
    <submittedName>
        <fullName evidence="1">XAC2610-related protein</fullName>
    </submittedName>
</protein>
<keyword evidence="2" id="KW-1185">Reference proteome</keyword>
<proteinExistence type="predicted"/>
<sequence length="254" mass="29342">MNLIAIVCIILSSHFQSLNNALNAGLSTSVAQSQGKTFKVQSLPFDLNGLRLQYQYTVKEDINSANPKEMVLVLDKKLVDLKRNVVVLDFPIEQEDLNPTINLSDINKVKYSHIDFDDVNFDGYKDIREECKLCSGSLGNVEEIYLFNRDNKKFVRWQSVMGINVELDEKSRTVQCYTKGAGDGQFEYQEIKFIDHGIQLYEKRVNSIFLNEKKHTYRITYKKYAGKKLVAHKARIVTRKEIYDPWDVIAEITK</sequence>
<accession>A0ABV6LCY9</accession>
<reference evidence="1 2" key="1">
    <citation type="submission" date="2024-09" db="EMBL/GenBank/DDBJ databases">
        <authorList>
            <person name="Sun Q."/>
            <person name="Mori K."/>
        </authorList>
    </citation>
    <scope>NUCLEOTIDE SEQUENCE [LARGE SCALE GENOMIC DNA]</scope>
    <source>
        <strain evidence="1 2">NCAIM B.02415</strain>
    </source>
</reference>
<dbReference type="RefSeq" id="WP_377025084.1">
    <property type="nucleotide sequence ID" value="NZ_JBHLTS010000073.1"/>
</dbReference>
<evidence type="ECO:0000313" key="2">
    <source>
        <dbReference type="Proteomes" id="UP001589828"/>
    </source>
</evidence>
<dbReference type="InterPro" id="IPR058087">
    <property type="entry name" value="XAC2610_dom"/>
</dbReference>
<evidence type="ECO:0000313" key="1">
    <source>
        <dbReference type="EMBL" id="MFC0517328.1"/>
    </source>
</evidence>
<gene>
    <name evidence="1" type="ORF">ACFFGT_24165</name>
</gene>
<dbReference type="Proteomes" id="UP001589828">
    <property type="component" value="Unassembled WGS sequence"/>
</dbReference>
<dbReference type="NCBIfam" id="NF047539">
    <property type="entry name" value="XAC2610_fam"/>
    <property type="match status" value="1"/>
</dbReference>
<dbReference type="EMBL" id="JBHLTS010000073">
    <property type="protein sequence ID" value="MFC0517328.1"/>
    <property type="molecule type" value="Genomic_DNA"/>
</dbReference>
<organism evidence="1 2">
    <name type="scientific">Mucilaginibacter angelicae</name>
    <dbReference type="NCBI Taxonomy" id="869718"/>
    <lineage>
        <taxon>Bacteria</taxon>
        <taxon>Pseudomonadati</taxon>
        <taxon>Bacteroidota</taxon>
        <taxon>Sphingobacteriia</taxon>
        <taxon>Sphingobacteriales</taxon>
        <taxon>Sphingobacteriaceae</taxon>
        <taxon>Mucilaginibacter</taxon>
    </lineage>
</organism>